<dbReference type="AlphaFoldDB" id="A0A075WCM7"/>
<organism evidence="2 3">
    <name type="scientific">Archaeoglobus fulgidus DSM 8774</name>
    <dbReference type="NCBI Taxonomy" id="1344584"/>
    <lineage>
        <taxon>Archaea</taxon>
        <taxon>Methanobacteriati</taxon>
        <taxon>Methanobacteriota</taxon>
        <taxon>Archaeoglobi</taxon>
        <taxon>Archaeoglobales</taxon>
        <taxon>Archaeoglobaceae</taxon>
        <taxon>Archaeoglobus</taxon>
    </lineage>
</organism>
<dbReference type="Proteomes" id="UP000028501">
    <property type="component" value="Chromosome"/>
</dbReference>
<feature type="domain" description="Tetrapyrrole biosynthesis uroporphyrinogen III synthase" evidence="1">
    <location>
        <begin position="14"/>
        <end position="218"/>
    </location>
</feature>
<dbReference type="GO" id="GO:0004852">
    <property type="term" value="F:uroporphyrinogen-III synthase activity"/>
    <property type="evidence" value="ECO:0007669"/>
    <property type="project" value="UniProtKB-EC"/>
</dbReference>
<dbReference type="CDD" id="cd06578">
    <property type="entry name" value="HemD"/>
    <property type="match status" value="1"/>
</dbReference>
<dbReference type="InterPro" id="IPR039793">
    <property type="entry name" value="UROS/Hem4"/>
</dbReference>
<dbReference type="GeneID" id="24793670"/>
<dbReference type="SUPFAM" id="SSF69618">
    <property type="entry name" value="HemD-like"/>
    <property type="match status" value="1"/>
</dbReference>
<evidence type="ECO:0000313" key="2">
    <source>
        <dbReference type="EMBL" id="AIG96954.1"/>
    </source>
</evidence>
<evidence type="ECO:0000259" key="1">
    <source>
        <dbReference type="Pfam" id="PF02602"/>
    </source>
</evidence>
<dbReference type="SMR" id="A0A075WCM7"/>
<dbReference type="InterPro" id="IPR003754">
    <property type="entry name" value="4pyrrol_synth_uPrphyn_synth"/>
</dbReference>
<dbReference type="InterPro" id="IPR036108">
    <property type="entry name" value="4pyrrol_syn_uPrphyn_synt_sf"/>
</dbReference>
<dbReference type="HOGENOM" id="CLU_011276_9_5_2"/>
<evidence type="ECO:0000313" key="3">
    <source>
        <dbReference type="Proteomes" id="UP000028501"/>
    </source>
</evidence>
<dbReference type="PANTHER" id="PTHR40082:SF1">
    <property type="entry name" value="BLR5956 PROTEIN"/>
    <property type="match status" value="1"/>
</dbReference>
<keyword evidence="2" id="KW-0456">Lyase</keyword>
<protein>
    <submittedName>
        <fullName evidence="2">Uroporphyrinogen-III synthase</fullName>
        <ecNumber evidence="2">4.2.1.75</ecNumber>
    </submittedName>
</protein>
<dbReference type="KEGG" id="afg:AFULGI_00001130"/>
<dbReference type="Pfam" id="PF02602">
    <property type="entry name" value="HEM4"/>
    <property type="match status" value="1"/>
</dbReference>
<reference evidence="2 3" key="1">
    <citation type="submission" date="2013-07" db="EMBL/GenBank/DDBJ databases">
        <title>Genome of Archaeoglobus fulgidus.</title>
        <authorList>
            <person name="Fiebig A."/>
            <person name="Birkeland N.-K."/>
        </authorList>
    </citation>
    <scope>NUCLEOTIDE SEQUENCE [LARGE SCALE GENOMIC DNA]</scope>
    <source>
        <strain evidence="2 3">DSM 8774</strain>
    </source>
</reference>
<dbReference type="EC" id="4.2.1.75" evidence="2"/>
<dbReference type="Gene3D" id="3.40.50.10090">
    <property type="match status" value="2"/>
</dbReference>
<accession>A0A075WCM7</accession>
<sequence length="226" mass="25856">MKVLILRPAELLSETIRRFREEGFDAYGCPFIKLIYTDFDVPEHDFAIVTSQNAARVLRERGVRLKRVIAIGKKTAELIEAEEVLLPSKFDSETLYEEFAEMLRGKRVVAFRSNAGSEAVKRLSEVADFREIQVYRIEKLQGEEQRREVEKVREGFYDAIVFSSSMIARSLLELCDEKCLEALKNIFVVAIGPPTAKVLAEKGIRAEIPEEYTFDGVIELLKSKKM</sequence>
<name>A0A075WCM7_ARCFL</name>
<dbReference type="PANTHER" id="PTHR40082">
    <property type="entry name" value="BLR5956 PROTEIN"/>
    <property type="match status" value="1"/>
</dbReference>
<proteinExistence type="predicted"/>
<dbReference type="GO" id="GO:0006780">
    <property type="term" value="P:uroporphyrinogen III biosynthetic process"/>
    <property type="evidence" value="ECO:0007669"/>
    <property type="project" value="InterPro"/>
</dbReference>
<gene>
    <name evidence="2" type="ORF">AFULGI_00001130</name>
</gene>
<dbReference type="EMBL" id="CP006577">
    <property type="protein sequence ID" value="AIG96954.1"/>
    <property type="molecule type" value="Genomic_DNA"/>
</dbReference>
<dbReference type="RefSeq" id="WP_010877630.1">
    <property type="nucleotide sequence ID" value="NZ_CP006577.1"/>
</dbReference>